<dbReference type="InterPro" id="IPR050177">
    <property type="entry name" value="Lipid_A_modif_metabolic_enz"/>
</dbReference>
<sequence length="296" mass="30928">MKVILFGRSGFIGRHVRAALAADPRVAEVRCPGRDECDLAAVAVDELTAMMDRERPAAVVNCTGRVAGTGPELLRANAEVTAKLIEAIAAAAPRARLVRMGSAAEFGLVPTDRAVTEDDPALPVSEYGLSQFAGTRLLELACAAGRIDGVALRVFNPLGAGLPEANLLGRAAAVIRRAQRLGDTEITLGPLSAYRDFVDVRDLAAAVVAAVCAGPLPARVFNVGSGRTVASREAVRLLAEAAGFTGRIREEEAPPARSAAVPWIQADISRARRLLGWSPEHDLASSVKAVLAGTEG</sequence>
<comment type="caution">
    <text evidence="2">The sequence shown here is derived from an EMBL/GenBank/DDBJ whole genome shotgun (WGS) entry which is preliminary data.</text>
</comment>
<dbReference type="Gene3D" id="3.40.50.720">
    <property type="entry name" value="NAD(P)-binding Rossmann-like Domain"/>
    <property type="match status" value="1"/>
</dbReference>
<dbReference type="PANTHER" id="PTHR43245">
    <property type="entry name" value="BIFUNCTIONAL POLYMYXIN RESISTANCE PROTEIN ARNA"/>
    <property type="match status" value="1"/>
</dbReference>
<reference evidence="2 3" key="1">
    <citation type="submission" date="2024-09" db="EMBL/GenBank/DDBJ databases">
        <authorList>
            <person name="Sun Q."/>
            <person name="Mori K."/>
        </authorList>
    </citation>
    <scope>NUCLEOTIDE SEQUENCE [LARGE SCALE GENOMIC DNA]</scope>
    <source>
        <strain evidence="2 3">TBRC 2205</strain>
    </source>
</reference>
<dbReference type="RefSeq" id="WP_377343999.1">
    <property type="nucleotide sequence ID" value="NZ_JBHLUE010000034.1"/>
</dbReference>
<dbReference type="InterPro" id="IPR001509">
    <property type="entry name" value="Epimerase_deHydtase"/>
</dbReference>
<name>A0ABV6P6B1_9ACTN</name>
<evidence type="ECO:0000259" key="1">
    <source>
        <dbReference type="Pfam" id="PF01370"/>
    </source>
</evidence>
<dbReference type="InterPro" id="IPR036291">
    <property type="entry name" value="NAD(P)-bd_dom_sf"/>
</dbReference>
<feature type="domain" description="NAD-dependent epimerase/dehydratase" evidence="1">
    <location>
        <begin position="4"/>
        <end position="224"/>
    </location>
</feature>
<dbReference type="EMBL" id="JBHLUE010000034">
    <property type="protein sequence ID" value="MFC0568491.1"/>
    <property type="molecule type" value="Genomic_DNA"/>
</dbReference>
<evidence type="ECO:0000313" key="3">
    <source>
        <dbReference type="Proteomes" id="UP001589894"/>
    </source>
</evidence>
<accession>A0ABV6P6B1</accession>
<gene>
    <name evidence="2" type="ORF">ACFFHU_30690</name>
</gene>
<dbReference type="Proteomes" id="UP001589894">
    <property type="component" value="Unassembled WGS sequence"/>
</dbReference>
<dbReference type="Pfam" id="PF01370">
    <property type="entry name" value="Epimerase"/>
    <property type="match status" value="1"/>
</dbReference>
<proteinExistence type="predicted"/>
<keyword evidence="3" id="KW-1185">Reference proteome</keyword>
<protein>
    <submittedName>
        <fullName evidence="2">NAD-dependent epimerase/dehydratase family protein</fullName>
    </submittedName>
</protein>
<evidence type="ECO:0000313" key="2">
    <source>
        <dbReference type="EMBL" id="MFC0568491.1"/>
    </source>
</evidence>
<dbReference type="PANTHER" id="PTHR43245:SF55">
    <property type="entry name" value="NAD(P)-BINDING DOMAIN-CONTAINING PROTEIN"/>
    <property type="match status" value="1"/>
</dbReference>
<dbReference type="SUPFAM" id="SSF51735">
    <property type="entry name" value="NAD(P)-binding Rossmann-fold domains"/>
    <property type="match status" value="1"/>
</dbReference>
<organism evidence="2 3">
    <name type="scientific">Plantactinospora siamensis</name>
    <dbReference type="NCBI Taxonomy" id="555372"/>
    <lineage>
        <taxon>Bacteria</taxon>
        <taxon>Bacillati</taxon>
        <taxon>Actinomycetota</taxon>
        <taxon>Actinomycetes</taxon>
        <taxon>Micromonosporales</taxon>
        <taxon>Micromonosporaceae</taxon>
        <taxon>Plantactinospora</taxon>
    </lineage>
</organism>